<sequence length="408" mass="43185">MHLFNAIAILISLAALFSFINDRFIKLPATIGIMMIAMLMSLGLILVAPFGLDPGVTKLISGIDFNTTLMVGMLSFLLFAGALHVEMDDLLENKIEIALFATVGVVASTFITATLVYYAAGLMGLRLAYIHCLLFGALISPTDPVAVLGILKSAGAPKSLEVKITGESLFNDGIGVVVFLTILEIATGEAELSAGHVAALFATEVAGGVALGLVTGWIAYLFLSKVDNYQVEVLITLALVTGSYALALALHLSGPIAIVIAGLLIGNRGRAFAMSDKTREHLDTFWELLDETLNAILFLLIGFEILILTVSKRFLALGVLAFAIVLIARLTSLAGALTLLKPFRPFAKGALSILTWGGLRGGISVALALSLPATIPVRDGLVTMTYVVVIFSIVAQGLTIGKLIRRHH</sequence>
<evidence type="ECO:0000313" key="15">
    <source>
        <dbReference type="Proteomes" id="UP000198870"/>
    </source>
</evidence>
<evidence type="ECO:0000259" key="13">
    <source>
        <dbReference type="Pfam" id="PF00999"/>
    </source>
</evidence>
<organism evidence="14 15">
    <name type="scientific">Desulfoluna spongiiphila</name>
    <dbReference type="NCBI Taxonomy" id="419481"/>
    <lineage>
        <taxon>Bacteria</taxon>
        <taxon>Pseudomonadati</taxon>
        <taxon>Thermodesulfobacteriota</taxon>
        <taxon>Desulfobacteria</taxon>
        <taxon>Desulfobacterales</taxon>
        <taxon>Desulfolunaceae</taxon>
        <taxon>Desulfoluna</taxon>
    </lineage>
</organism>
<dbReference type="InterPro" id="IPR018422">
    <property type="entry name" value="Cation/H_exchanger_CPA1"/>
</dbReference>
<evidence type="ECO:0000256" key="3">
    <source>
        <dbReference type="ARBA" id="ARBA00022448"/>
    </source>
</evidence>
<feature type="transmembrane region" description="Helical" evidence="12">
    <location>
        <begin position="169"/>
        <end position="186"/>
    </location>
</feature>
<proteinExistence type="inferred from homology"/>
<feature type="transmembrane region" description="Helical" evidence="12">
    <location>
        <begin position="31"/>
        <end position="52"/>
    </location>
</feature>
<evidence type="ECO:0000256" key="4">
    <source>
        <dbReference type="ARBA" id="ARBA00022449"/>
    </source>
</evidence>
<name>A0A1G5HH09_9BACT</name>
<keyword evidence="11" id="KW-0739">Sodium transport</keyword>
<dbReference type="PANTHER" id="PTHR10110:SF195">
    <property type="entry name" value="NA(+)_H(+) ANTIPORTER NHAS2"/>
    <property type="match status" value="1"/>
</dbReference>
<feature type="domain" description="Cation/H+ exchanger transmembrane" evidence="13">
    <location>
        <begin position="15"/>
        <end position="403"/>
    </location>
</feature>
<keyword evidence="10 12" id="KW-0472">Membrane</keyword>
<dbReference type="Pfam" id="PF00999">
    <property type="entry name" value="Na_H_Exchanger"/>
    <property type="match status" value="1"/>
</dbReference>
<feature type="transmembrane region" description="Helical" evidence="12">
    <location>
        <begin position="64"/>
        <end position="85"/>
    </location>
</feature>
<evidence type="ECO:0000256" key="5">
    <source>
        <dbReference type="ARBA" id="ARBA00022475"/>
    </source>
</evidence>
<keyword evidence="6 12" id="KW-0812">Transmembrane</keyword>
<keyword evidence="9" id="KW-0406">Ion transport</keyword>
<evidence type="ECO:0000313" key="14">
    <source>
        <dbReference type="EMBL" id="SCY63066.1"/>
    </source>
</evidence>
<evidence type="ECO:0000256" key="7">
    <source>
        <dbReference type="ARBA" id="ARBA00022989"/>
    </source>
</evidence>
<feature type="transmembrane region" description="Helical" evidence="12">
    <location>
        <begin position="314"/>
        <end position="339"/>
    </location>
</feature>
<keyword evidence="8" id="KW-0915">Sodium</keyword>
<feature type="transmembrane region" description="Helical" evidence="12">
    <location>
        <begin position="243"/>
        <end position="267"/>
    </location>
</feature>
<dbReference type="GO" id="GO:0015386">
    <property type="term" value="F:potassium:proton antiporter activity"/>
    <property type="evidence" value="ECO:0007669"/>
    <property type="project" value="TreeGrafter"/>
</dbReference>
<accession>A0A1G5HH09</accession>
<feature type="transmembrane region" description="Helical" evidence="12">
    <location>
        <begin position="127"/>
        <end position="149"/>
    </location>
</feature>
<dbReference type="STRING" id="419481.SAMN05216233_11431"/>
<evidence type="ECO:0000256" key="10">
    <source>
        <dbReference type="ARBA" id="ARBA00023136"/>
    </source>
</evidence>
<dbReference type="InterPro" id="IPR006153">
    <property type="entry name" value="Cation/H_exchanger_TM"/>
</dbReference>
<evidence type="ECO:0000256" key="8">
    <source>
        <dbReference type="ARBA" id="ARBA00023053"/>
    </source>
</evidence>
<comment type="subcellular location">
    <subcellularLocation>
        <location evidence="1">Cell membrane</location>
        <topology evidence="1">Multi-pass membrane protein</topology>
    </subcellularLocation>
</comment>
<feature type="transmembrane region" description="Helical" evidence="12">
    <location>
        <begin position="97"/>
        <end position="120"/>
    </location>
</feature>
<keyword evidence="15" id="KW-1185">Reference proteome</keyword>
<dbReference type="AlphaFoldDB" id="A0A1G5HH09"/>
<evidence type="ECO:0000256" key="9">
    <source>
        <dbReference type="ARBA" id="ARBA00023065"/>
    </source>
</evidence>
<dbReference type="GO" id="GO:0098719">
    <property type="term" value="P:sodium ion import across plasma membrane"/>
    <property type="evidence" value="ECO:0007669"/>
    <property type="project" value="TreeGrafter"/>
</dbReference>
<dbReference type="Gene3D" id="6.10.140.1330">
    <property type="match status" value="1"/>
</dbReference>
<gene>
    <name evidence="14" type="ORF">SAMN05216233_11431</name>
</gene>
<evidence type="ECO:0000256" key="12">
    <source>
        <dbReference type="SAM" id="Phobius"/>
    </source>
</evidence>
<dbReference type="EMBL" id="FMUX01000014">
    <property type="protein sequence ID" value="SCY63066.1"/>
    <property type="molecule type" value="Genomic_DNA"/>
</dbReference>
<dbReference type="OrthoDB" id="9809206at2"/>
<dbReference type="Proteomes" id="UP000198870">
    <property type="component" value="Unassembled WGS sequence"/>
</dbReference>
<protein>
    <submittedName>
        <fullName evidence="14">Monovalent cation:H+ antiporter, CPA1 family</fullName>
    </submittedName>
</protein>
<keyword evidence="7 12" id="KW-1133">Transmembrane helix</keyword>
<evidence type="ECO:0000256" key="11">
    <source>
        <dbReference type="ARBA" id="ARBA00023201"/>
    </source>
</evidence>
<evidence type="ECO:0000256" key="2">
    <source>
        <dbReference type="ARBA" id="ARBA00007367"/>
    </source>
</evidence>
<feature type="transmembrane region" description="Helical" evidence="12">
    <location>
        <begin position="198"/>
        <end position="223"/>
    </location>
</feature>
<dbReference type="GO" id="GO:0051453">
    <property type="term" value="P:regulation of intracellular pH"/>
    <property type="evidence" value="ECO:0007669"/>
    <property type="project" value="TreeGrafter"/>
</dbReference>
<keyword evidence="5" id="KW-1003">Cell membrane</keyword>
<evidence type="ECO:0000256" key="6">
    <source>
        <dbReference type="ARBA" id="ARBA00022692"/>
    </source>
</evidence>
<reference evidence="14" key="1">
    <citation type="submission" date="2016-10" db="EMBL/GenBank/DDBJ databases">
        <authorList>
            <person name="de Groot N.N."/>
        </authorList>
    </citation>
    <scope>NUCLEOTIDE SEQUENCE [LARGE SCALE GENOMIC DNA]</scope>
    <source>
        <strain evidence="14">AA1</strain>
    </source>
</reference>
<dbReference type="GO" id="GO:0015385">
    <property type="term" value="F:sodium:proton antiporter activity"/>
    <property type="evidence" value="ECO:0007669"/>
    <property type="project" value="InterPro"/>
</dbReference>
<feature type="transmembrane region" description="Helical" evidence="12">
    <location>
        <begin position="288"/>
        <end position="308"/>
    </location>
</feature>
<keyword evidence="4" id="KW-0050">Antiport</keyword>
<dbReference type="RefSeq" id="WP_092212444.1">
    <property type="nucleotide sequence ID" value="NZ_FMUX01000014.1"/>
</dbReference>
<comment type="similarity">
    <text evidence="2">Belongs to the monovalent cation:proton antiporter 1 (CPA1) transporter (TC 2.A.36) family.</text>
</comment>
<feature type="transmembrane region" description="Helical" evidence="12">
    <location>
        <begin position="383"/>
        <end position="404"/>
    </location>
</feature>
<dbReference type="PANTHER" id="PTHR10110">
    <property type="entry name" value="SODIUM/HYDROGEN EXCHANGER"/>
    <property type="match status" value="1"/>
</dbReference>
<dbReference type="GO" id="GO:0005886">
    <property type="term" value="C:plasma membrane"/>
    <property type="evidence" value="ECO:0007669"/>
    <property type="project" value="UniProtKB-SubCell"/>
</dbReference>
<keyword evidence="3" id="KW-0813">Transport</keyword>
<evidence type="ECO:0000256" key="1">
    <source>
        <dbReference type="ARBA" id="ARBA00004651"/>
    </source>
</evidence>